<dbReference type="SUPFAM" id="SSF52172">
    <property type="entry name" value="CheY-like"/>
    <property type="match status" value="2"/>
</dbReference>
<dbReference type="GO" id="GO:0005524">
    <property type="term" value="F:ATP binding"/>
    <property type="evidence" value="ECO:0007669"/>
    <property type="project" value="UniProtKB-KW"/>
</dbReference>
<dbReference type="PANTHER" id="PTHR45339">
    <property type="entry name" value="HYBRID SIGNAL TRANSDUCTION HISTIDINE KINASE J"/>
    <property type="match status" value="1"/>
</dbReference>
<comment type="subcellular location">
    <subcellularLocation>
        <location evidence="2">Cell membrane</location>
        <topology evidence="2">Multi-pass membrane protein</topology>
    </subcellularLocation>
</comment>
<evidence type="ECO:0000256" key="5">
    <source>
        <dbReference type="ARBA" id="ARBA00022553"/>
    </source>
</evidence>
<dbReference type="FunFam" id="1.10.287.130:FF:000004">
    <property type="entry name" value="Ethylene receptor 1"/>
    <property type="match status" value="1"/>
</dbReference>
<dbReference type="EC" id="2.7.13.3" evidence="3"/>
<evidence type="ECO:0000256" key="14">
    <source>
        <dbReference type="PROSITE-ProRule" id="PRU00110"/>
    </source>
</evidence>
<reference evidence="22 23" key="1">
    <citation type="submission" date="2020-02" db="EMBL/GenBank/DDBJ databases">
        <title>Nitrogenibacter mangrovi gen. nov., sp. nov. isolated from mangrove sediment, a denitrifying betaproteobacterium.</title>
        <authorList>
            <person name="Liao H."/>
            <person name="Tian Y."/>
        </authorList>
    </citation>
    <scope>NUCLEOTIDE SEQUENCE [LARGE SCALE GENOMIC DNA]</scope>
    <source>
        <strain evidence="22 23">M9-3-2</strain>
    </source>
</reference>
<feature type="transmembrane region" description="Helical" evidence="17">
    <location>
        <begin position="164"/>
        <end position="183"/>
    </location>
</feature>
<dbReference type="InterPro" id="IPR036641">
    <property type="entry name" value="HPT_dom_sf"/>
</dbReference>
<evidence type="ECO:0000256" key="2">
    <source>
        <dbReference type="ARBA" id="ARBA00004651"/>
    </source>
</evidence>
<dbReference type="PROSITE" id="PS50885">
    <property type="entry name" value="HAMP"/>
    <property type="match status" value="1"/>
</dbReference>
<accession>A0A6C1B5J6</accession>
<keyword evidence="10" id="KW-0067">ATP-binding</keyword>
<evidence type="ECO:0000256" key="7">
    <source>
        <dbReference type="ARBA" id="ARBA00022692"/>
    </source>
</evidence>
<proteinExistence type="predicted"/>
<evidence type="ECO:0000256" key="8">
    <source>
        <dbReference type="ARBA" id="ARBA00022741"/>
    </source>
</evidence>
<protein>
    <recommendedName>
        <fullName evidence="3">histidine kinase</fullName>
        <ecNumber evidence="3">2.7.13.3</ecNumber>
    </recommendedName>
</protein>
<evidence type="ECO:0000259" key="18">
    <source>
        <dbReference type="PROSITE" id="PS50109"/>
    </source>
</evidence>
<dbReference type="CDD" id="cd06225">
    <property type="entry name" value="HAMP"/>
    <property type="match status" value="1"/>
</dbReference>
<dbReference type="PRINTS" id="PR00344">
    <property type="entry name" value="BCTRLSENSOR"/>
</dbReference>
<dbReference type="KEGG" id="azq:G3580_15835"/>
<dbReference type="FunFam" id="3.30.565.10:FF:000078">
    <property type="entry name" value="Two-component sensor histidine kinase"/>
    <property type="match status" value="1"/>
</dbReference>
<dbReference type="Gene3D" id="1.20.120.160">
    <property type="entry name" value="HPT domain"/>
    <property type="match status" value="1"/>
</dbReference>
<dbReference type="InterPro" id="IPR036097">
    <property type="entry name" value="HisK_dim/P_sf"/>
</dbReference>
<evidence type="ECO:0000259" key="20">
    <source>
        <dbReference type="PROSITE" id="PS50885"/>
    </source>
</evidence>
<sequence length="928" mass="98623">MSRLSFRDRSLGDKLWAIVLAGIAVALAVSFLTVVASEFRQEFGRVRAQANIYADLVIENGSAPMRFEDVASAERLLGSLRHVEAIRAAMLLRNDGEVFATYPADLPKRSPRYVELAKMRARTDGQWDFPRYTQSWPVLHDGERLGYLVLDISLAGTISELVEWILLACAGLVVGGLAATLLVRRAEHSIVRPILSLAAMVRNVRNQGRYDLRAPVGPRDEVGDLIDGVNSMLSEIEARDSALAAHRDRLEIEVAHRTEELSAAKEEADQARDQAQAASRAKSLFLANMSHEIRTPMNGVLGMIELLRNTPVNERQARMIDTLHGSAESLLYLINDVLDVSKIEAGKLELDPVDFSPARAVEDVALLFAERAQQKGVELVLQVAPDVPALVSADSHRFRQVLNNLVSNAVKFTAAGHILVAIDARCEGESVRLEVRVEDSGIGIPADMMPRLFQAFSQADSSMARRYGGSGLGLAISRQLVQLMGGELRVKSEAGQGACFSFAIDAGLSKPARSAQVSDLAAAVVGGHPVQRAALGAQIRAMGAEVNTYAEVSEVLAAVEGGATFDVCFVDGALSGEIGHARVSSLLPVAPRLVALTRLRSPSDESDARQSGAQLCLPKPVLAAELAAALTGKALAAGFARHAPAALLRTDARVLVAEDHPVNAEIVCALLGECGCRVTVANNGREAVAAYGSGAFDLVLMDIQMPELDGIEATRQIRAIERESGHERVPVIALTANALGDDRNAALGAGMDDYLTKPVTGERLRGVLARWVSNVITEEAPALPTPAPGGGVSDAPEPEAPVLDMAVLLGVPGVNGNREAPLLGRLVKLFVKETTAQLDALVAATAEGQAEQAQRIAHKVKSAAAAVGAARLAAQARELDAELRQGMPASAGQAVEAMRASFAAYANELESSGFELDRVTSPLRGAVE</sequence>
<feature type="domain" description="HPt" evidence="21">
    <location>
        <begin position="819"/>
        <end position="912"/>
    </location>
</feature>
<evidence type="ECO:0000256" key="11">
    <source>
        <dbReference type="ARBA" id="ARBA00022989"/>
    </source>
</evidence>
<evidence type="ECO:0000313" key="23">
    <source>
        <dbReference type="Proteomes" id="UP000501991"/>
    </source>
</evidence>
<dbReference type="Pfam" id="PF02518">
    <property type="entry name" value="HATPase_c"/>
    <property type="match status" value="1"/>
</dbReference>
<evidence type="ECO:0000256" key="6">
    <source>
        <dbReference type="ARBA" id="ARBA00022679"/>
    </source>
</evidence>
<dbReference type="InterPro" id="IPR036890">
    <property type="entry name" value="HATPase_C_sf"/>
</dbReference>
<dbReference type="Pfam" id="PF00512">
    <property type="entry name" value="HisKA"/>
    <property type="match status" value="1"/>
</dbReference>
<dbReference type="CDD" id="cd16922">
    <property type="entry name" value="HATPase_EvgS-ArcB-TorS-like"/>
    <property type="match status" value="1"/>
</dbReference>
<evidence type="ECO:0000256" key="9">
    <source>
        <dbReference type="ARBA" id="ARBA00022777"/>
    </source>
</evidence>
<dbReference type="InterPro" id="IPR003660">
    <property type="entry name" value="HAMP_dom"/>
</dbReference>
<dbReference type="InterPro" id="IPR033417">
    <property type="entry name" value="CHASE8"/>
</dbReference>
<keyword evidence="13 17" id="KW-0472">Membrane</keyword>
<keyword evidence="23" id="KW-1185">Reference proteome</keyword>
<dbReference type="RefSeq" id="WP_173767124.1">
    <property type="nucleotide sequence ID" value="NZ_CP048836.1"/>
</dbReference>
<dbReference type="SUPFAM" id="SSF47384">
    <property type="entry name" value="Homodimeric domain of signal transducing histidine kinase"/>
    <property type="match status" value="1"/>
</dbReference>
<dbReference type="InterPro" id="IPR001789">
    <property type="entry name" value="Sig_transdc_resp-reg_receiver"/>
</dbReference>
<dbReference type="Pfam" id="PF17152">
    <property type="entry name" value="CHASE8"/>
    <property type="match status" value="1"/>
</dbReference>
<dbReference type="SMART" id="SM00388">
    <property type="entry name" value="HisKA"/>
    <property type="match status" value="1"/>
</dbReference>
<feature type="coiled-coil region" evidence="16">
    <location>
        <begin position="247"/>
        <end position="281"/>
    </location>
</feature>
<keyword evidence="4" id="KW-1003">Cell membrane</keyword>
<dbReference type="CDD" id="cd00082">
    <property type="entry name" value="HisKA"/>
    <property type="match status" value="1"/>
</dbReference>
<dbReference type="PROSITE" id="PS50110">
    <property type="entry name" value="RESPONSE_REGULATORY"/>
    <property type="match status" value="2"/>
</dbReference>
<dbReference type="SMART" id="SM00304">
    <property type="entry name" value="HAMP"/>
    <property type="match status" value="1"/>
</dbReference>
<evidence type="ECO:0000256" key="12">
    <source>
        <dbReference type="ARBA" id="ARBA00023012"/>
    </source>
</evidence>
<dbReference type="GO" id="GO:0005886">
    <property type="term" value="C:plasma membrane"/>
    <property type="evidence" value="ECO:0007669"/>
    <property type="project" value="UniProtKB-SubCell"/>
</dbReference>
<feature type="modified residue" description="4-aspartylphosphate" evidence="15">
    <location>
        <position position="702"/>
    </location>
</feature>
<feature type="modified residue" description="4-aspartylphosphate" evidence="15">
    <location>
        <position position="571"/>
    </location>
</feature>
<keyword evidence="16" id="KW-0175">Coiled coil</keyword>
<evidence type="ECO:0000256" key="3">
    <source>
        <dbReference type="ARBA" id="ARBA00012438"/>
    </source>
</evidence>
<dbReference type="SUPFAM" id="SSF55874">
    <property type="entry name" value="ATPase domain of HSP90 chaperone/DNA topoisomerase II/histidine kinase"/>
    <property type="match status" value="1"/>
</dbReference>
<feature type="domain" description="Response regulatory" evidence="19">
    <location>
        <begin position="653"/>
        <end position="772"/>
    </location>
</feature>
<keyword evidence="11 17" id="KW-1133">Transmembrane helix</keyword>
<dbReference type="SUPFAM" id="SSF47226">
    <property type="entry name" value="Histidine-containing phosphotransfer domain, HPT domain"/>
    <property type="match status" value="1"/>
</dbReference>
<dbReference type="InterPro" id="IPR005467">
    <property type="entry name" value="His_kinase_dom"/>
</dbReference>
<dbReference type="PANTHER" id="PTHR45339:SF1">
    <property type="entry name" value="HYBRID SIGNAL TRANSDUCTION HISTIDINE KINASE J"/>
    <property type="match status" value="1"/>
</dbReference>
<keyword evidence="12" id="KW-0902">Two-component regulatory system</keyword>
<keyword evidence="6" id="KW-0808">Transferase</keyword>
<keyword evidence="5 15" id="KW-0597">Phosphoprotein</keyword>
<evidence type="ECO:0000256" key="16">
    <source>
        <dbReference type="SAM" id="Coils"/>
    </source>
</evidence>
<dbReference type="SMART" id="SM00448">
    <property type="entry name" value="REC"/>
    <property type="match status" value="2"/>
</dbReference>
<evidence type="ECO:0000313" key="22">
    <source>
        <dbReference type="EMBL" id="QID18961.1"/>
    </source>
</evidence>
<evidence type="ECO:0000256" key="17">
    <source>
        <dbReference type="SAM" id="Phobius"/>
    </source>
</evidence>
<dbReference type="Proteomes" id="UP000501991">
    <property type="component" value="Chromosome"/>
</dbReference>
<dbReference type="PROSITE" id="PS50109">
    <property type="entry name" value="HIS_KIN"/>
    <property type="match status" value="1"/>
</dbReference>
<dbReference type="EMBL" id="CP048836">
    <property type="protein sequence ID" value="QID18961.1"/>
    <property type="molecule type" value="Genomic_DNA"/>
</dbReference>
<feature type="transmembrane region" description="Helical" evidence="17">
    <location>
        <begin position="15"/>
        <end position="37"/>
    </location>
</feature>
<dbReference type="Gene3D" id="3.30.565.10">
    <property type="entry name" value="Histidine kinase-like ATPase, C-terminal domain"/>
    <property type="match status" value="1"/>
</dbReference>
<evidence type="ECO:0000256" key="15">
    <source>
        <dbReference type="PROSITE-ProRule" id="PRU00169"/>
    </source>
</evidence>
<dbReference type="InterPro" id="IPR004358">
    <property type="entry name" value="Sig_transdc_His_kin-like_C"/>
</dbReference>
<dbReference type="InterPro" id="IPR008207">
    <property type="entry name" value="Sig_transdc_His_kin_Hpt_dom"/>
</dbReference>
<dbReference type="Pfam" id="PF01627">
    <property type="entry name" value="Hpt"/>
    <property type="match status" value="1"/>
</dbReference>
<feature type="domain" description="Response regulatory" evidence="19">
    <location>
        <begin position="521"/>
        <end position="634"/>
    </location>
</feature>
<evidence type="ECO:0000259" key="19">
    <source>
        <dbReference type="PROSITE" id="PS50110"/>
    </source>
</evidence>
<feature type="domain" description="HAMP" evidence="20">
    <location>
        <begin position="188"/>
        <end position="241"/>
    </location>
</feature>
<dbReference type="Gene3D" id="1.10.287.130">
    <property type="match status" value="1"/>
</dbReference>
<dbReference type="Gene3D" id="6.10.340.10">
    <property type="match status" value="1"/>
</dbReference>
<gene>
    <name evidence="22" type="ORF">G3580_15835</name>
</gene>
<dbReference type="AlphaFoldDB" id="A0A6C1B5J6"/>
<evidence type="ECO:0000256" key="10">
    <source>
        <dbReference type="ARBA" id="ARBA00022840"/>
    </source>
</evidence>
<dbReference type="InterPro" id="IPR003594">
    <property type="entry name" value="HATPase_dom"/>
</dbReference>
<dbReference type="PROSITE" id="PS50894">
    <property type="entry name" value="HPT"/>
    <property type="match status" value="1"/>
</dbReference>
<dbReference type="InterPro" id="IPR003661">
    <property type="entry name" value="HisK_dim/P_dom"/>
</dbReference>
<keyword evidence="8" id="KW-0547">Nucleotide-binding</keyword>
<evidence type="ECO:0000256" key="1">
    <source>
        <dbReference type="ARBA" id="ARBA00000085"/>
    </source>
</evidence>
<feature type="domain" description="Histidine kinase" evidence="18">
    <location>
        <begin position="288"/>
        <end position="508"/>
    </location>
</feature>
<organism evidence="22 23">
    <name type="scientific">Nitrogeniibacter mangrovi</name>
    <dbReference type="NCBI Taxonomy" id="2016596"/>
    <lineage>
        <taxon>Bacteria</taxon>
        <taxon>Pseudomonadati</taxon>
        <taxon>Pseudomonadota</taxon>
        <taxon>Betaproteobacteria</taxon>
        <taxon>Rhodocyclales</taxon>
        <taxon>Zoogloeaceae</taxon>
        <taxon>Nitrogeniibacter</taxon>
    </lineage>
</organism>
<dbReference type="GO" id="GO:0000155">
    <property type="term" value="F:phosphorelay sensor kinase activity"/>
    <property type="evidence" value="ECO:0007669"/>
    <property type="project" value="InterPro"/>
</dbReference>
<dbReference type="InterPro" id="IPR011006">
    <property type="entry name" value="CheY-like_superfamily"/>
</dbReference>
<dbReference type="Pfam" id="PF00072">
    <property type="entry name" value="Response_reg"/>
    <property type="match status" value="1"/>
</dbReference>
<evidence type="ECO:0000259" key="21">
    <source>
        <dbReference type="PROSITE" id="PS50894"/>
    </source>
</evidence>
<dbReference type="CDD" id="cd17546">
    <property type="entry name" value="REC_hyHK_CKI1_RcsC-like"/>
    <property type="match status" value="1"/>
</dbReference>
<dbReference type="Pfam" id="PF00672">
    <property type="entry name" value="HAMP"/>
    <property type="match status" value="1"/>
</dbReference>
<evidence type="ECO:0000256" key="13">
    <source>
        <dbReference type="ARBA" id="ARBA00023136"/>
    </source>
</evidence>
<name>A0A6C1B5J6_9RHOO</name>
<dbReference type="SUPFAM" id="SSF158472">
    <property type="entry name" value="HAMP domain-like"/>
    <property type="match status" value="1"/>
</dbReference>
<dbReference type="SMART" id="SM00387">
    <property type="entry name" value="HATPase_c"/>
    <property type="match status" value="1"/>
</dbReference>
<dbReference type="Gene3D" id="3.40.50.2300">
    <property type="match status" value="2"/>
</dbReference>
<feature type="modified residue" description="Phosphohistidine" evidence="14">
    <location>
        <position position="858"/>
    </location>
</feature>
<evidence type="ECO:0000256" key="4">
    <source>
        <dbReference type="ARBA" id="ARBA00022475"/>
    </source>
</evidence>
<comment type="catalytic activity">
    <reaction evidence="1">
        <text>ATP + protein L-histidine = ADP + protein N-phospho-L-histidine.</text>
        <dbReference type="EC" id="2.7.13.3"/>
    </reaction>
</comment>
<keyword evidence="9" id="KW-0418">Kinase</keyword>
<keyword evidence="7 17" id="KW-0812">Transmembrane</keyword>